<feature type="signal peptide" evidence="1">
    <location>
        <begin position="1"/>
        <end position="23"/>
    </location>
</feature>
<dbReference type="InterPro" id="IPR024572">
    <property type="entry name" value="RcnB"/>
</dbReference>
<proteinExistence type="predicted"/>
<dbReference type="AlphaFoldDB" id="A0A5C5PY66"/>
<dbReference type="Proteomes" id="UP000318428">
    <property type="component" value="Unassembled WGS sequence"/>
</dbReference>
<keyword evidence="5" id="KW-1185">Reference proteome</keyword>
<dbReference type="Proteomes" id="UP000317901">
    <property type="component" value="Unassembled WGS sequence"/>
</dbReference>
<evidence type="ECO:0000313" key="5">
    <source>
        <dbReference type="Proteomes" id="UP000318428"/>
    </source>
</evidence>
<evidence type="ECO:0000256" key="1">
    <source>
        <dbReference type="SAM" id="SignalP"/>
    </source>
</evidence>
<dbReference type="EMBL" id="VFIO01000006">
    <property type="protein sequence ID" value="TWR88182.1"/>
    <property type="molecule type" value="Genomic_DNA"/>
</dbReference>
<organism evidence="3 4">
    <name type="scientific">Pseudomonas saxonica</name>
    <dbReference type="NCBI Taxonomy" id="2600598"/>
    <lineage>
        <taxon>Bacteria</taxon>
        <taxon>Pseudomonadati</taxon>
        <taxon>Pseudomonadota</taxon>
        <taxon>Gammaproteobacteria</taxon>
        <taxon>Pseudomonadales</taxon>
        <taxon>Pseudomonadaceae</taxon>
        <taxon>Pseudomonas</taxon>
    </lineage>
</organism>
<protein>
    <submittedName>
        <fullName evidence="3">RcnB family protein</fullName>
    </submittedName>
</protein>
<name>A0A5C5PY66_9PSED</name>
<sequence length="111" mass="12245">MRNVISASIMACLMCAAPFAAQAANEAPSDCKADQILVKSMDKFSCYGVGDKAPDQFIRDKAAIKDWKSKNLTEPVKDEQWVQIDNHYVLVNGVNNVIKEIRAKNGKVVSE</sequence>
<accession>A0A5C5PY66</accession>
<dbReference type="Gene3D" id="3.10.450.160">
    <property type="entry name" value="inner membrane protein cigr"/>
    <property type="match status" value="1"/>
</dbReference>
<feature type="chain" id="PRO_5022932903" evidence="1">
    <location>
        <begin position="24"/>
        <end position="111"/>
    </location>
</feature>
<dbReference type="OrthoDB" id="7021427at2"/>
<comment type="caution">
    <text evidence="3">The sequence shown here is derived from an EMBL/GenBank/DDBJ whole genome shotgun (WGS) entry which is preliminary data.</text>
</comment>
<evidence type="ECO:0000313" key="2">
    <source>
        <dbReference type="EMBL" id="TWR88182.1"/>
    </source>
</evidence>
<keyword evidence="1" id="KW-0732">Signal</keyword>
<evidence type="ECO:0000313" key="3">
    <source>
        <dbReference type="EMBL" id="TWR95303.1"/>
    </source>
</evidence>
<gene>
    <name evidence="3" type="ORF">FJD37_09875</name>
    <name evidence="2" type="ORF">FJD38_15910</name>
</gene>
<reference evidence="4 5" key="1">
    <citation type="submission" date="2019-06" db="EMBL/GenBank/DDBJ databases">
        <title>Pseudomonas bimorpha sp. nov. isolated from bovine raw milk and skim milk concentrate.</title>
        <authorList>
            <person name="Hofmann K."/>
            <person name="Huptas C."/>
            <person name="Doll E."/>
            <person name="Scherer S."/>
            <person name="Wenning M."/>
        </authorList>
    </citation>
    <scope>NUCLEOTIDE SEQUENCE [LARGE SCALE GENOMIC DNA]</scope>
    <source>
        <strain evidence="2 5">DSM 108989</strain>
        <strain evidence="3 4">DSM 108990</strain>
    </source>
</reference>
<dbReference type="EMBL" id="VFIP01000015">
    <property type="protein sequence ID" value="TWR95303.1"/>
    <property type="molecule type" value="Genomic_DNA"/>
</dbReference>
<evidence type="ECO:0000313" key="4">
    <source>
        <dbReference type="Proteomes" id="UP000317901"/>
    </source>
</evidence>
<dbReference type="Pfam" id="PF11776">
    <property type="entry name" value="RcnB"/>
    <property type="match status" value="1"/>
</dbReference>